<keyword evidence="4" id="KW-1185">Reference proteome</keyword>
<sequence>MHVLKKRLPPVSSVIAFAALIAAAGCGETRSAISEPGVPPGAATNAQPGATAYTRPEDLPGFVATGLYPSASGAAGRVSIAQDSVDFLNGYLTQTRARAARGEVTETDVALVEARLAAAEARLLAATGQLEISLVRYRGHVGESFPLDATP</sequence>
<evidence type="ECO:0000256" key="1">
    <source>
        <dbReference type="SAM" id="MobiDB-lite"/>
    </source>
</evidence>
<evidence type="ECO:0008006" key="5">
    <source>
        <dbReference type="Google" id="ProtNLM"/>
    </source>
</evidence>
<dbReference type="EMBL" id="JBEHHI010000002">
    <property type="protein sequence ID" value="MEX5728734.1"/>
    <property type="molecule type" value="Genomic_DNA"/>
</dbReference>
<reference evidence="3 4" key="1">
    <citation type="submission" date="2024-06" db="EMBL/GenBank/DDBJ databases">
        <title>Genome of Rhodovulum iodosum, a marine photoferrotroph.</title>
        <authorList>
            <person name="Bianchini G."/>
            <person name="Nikeleit V."/>
            <person name="Kappler A."/>
            <person name="Bryce C."/>
            <person name="Sanchez-Baracaldo P."/>
        </authorList>
    </citation>
    <scope>NUCLEOTIDE SEQUENCE [LARGE SCALE GENOMIC DNA]</scope>
    <source>
        <strain evidence="3 4">UT/N1</strain>
    </source>
</reference>
<evidence type="ECO:0000313" key="3">
    <source>
        <dbReference type="EMBL" id="MEX5728734.1"/>
    </source>
</evidence>
<evidence type="ECO:0000256" key="2">
    <source>
        <dbReference type="SAM" id="SignalP"/>
    </source>
</evidence>
<organism evidence="3 4">
    <name type="scientific">Rhodovulum iodosum</name>
    <dbReference type="NCBI Taxonomy" id="68291"/>
    <lineage>
        <taxon>Bacteria</taxon>
        <taxon>Pseudomonadati</taxon>
        <taxon>Pseudomonadota</taxon>
        <taxon>Alphaproteobacteria</taxon>
        <taxon>Rhodobacterales</taxon>
        <taxon>Paracoccaceae</taxon>
        <taxon>Rhodovulum</taxon>
    </lineage>
</organism>
<dbReference type="Proteomes" id="UP001560019">
    <property type="component" value="Unassembled WGS sequence"/>
</dbReference>
<dbReference type="Gene3D" id="1.20.1600.10">
    <property type="entry name" value="Outer membrane efflux proteins (OEP)"/>
    <property type="match status" value="1"/>
</dbReference>
<feature type="chain" id="PRO_5046829534" description="DUF3035 domain-containing protein" evidence="2">
    <location>
        <begin position="25"/>
        <end position="151"/>
    </location>
</feature>
<accession>A0ABV3XUG6</accession>
<feature type="signal peptide" evidence="2">
    <location>
        <begin position="1"/>
        <end position="24"/>
    </location>
</feature>
<dbReference type="PROSITE" id="PS51257">
    <property type="entry name" value="PROKAR_LIPOPROTEIN"/>
    <property type="match status" value="1"/>
</dbReference>
<dbReference type="SUPFAM" id="SSF56954">
    <property type="entry name" value="Outer membrane efflux proteins (OEP)"/>
    <property type="match status" value="1"/>
</dbReference>
<name>A0ABV3XUG6_9RHOB</name>
<dbReference type="RefSeq" id="WP_125406946.1">
    <property type="nucleotide sequence ID" value="NZ_JBEHHI010000002.1"/>
</dbReference>
<feature type="region of interest" description="Disordered" evidence="1">
    <location>
        <begin position="35"/>
        <end position="54"/>
    </location>
</feature>
<keyword evidence="2" id="KW-0732">Signal</keyword>
<gene>
    <name evidence="3" type="ORF">Ga0609869_002087</name>
</gene>
<protein>
    <recommendedName>
        <fullName evidence="5">DUF3035 domain-containing protein</fullName>
    </recommendedName>
</protein>
<proteinExistence type="predicted"/>
<evidence type="ECO:0000313" key="4">
    <source>
        <dbReference type="Proteomes" id="UP001560019"/>
    </source>
</evidence>
<comment type="caution">
    <text evidence="3">The sequence shown here is derived from an EMBL/GenBank/DDBJ whole genome shotgun (WGS) entry which is preliminary data.</text>
</comment>